<proteinExistence type="predicted"/>
<dbReference type="EMBL" id="CM011678">
    <property type="protein sequence ID" value="TMS18950.1"/>
    <property type="molecule type" value="Genomic_DNA"/>
</dbReference>
<gene>
    <name evidence="1" type="ORF">E3U43_003271</name>
</gene>
<sequence>MGTTQHFTNGCVVPVQAPVDSVYSMNMNSLTAAAHGWLAPWGSYTFHIGSSSKLNSHHGFPLQLVKAKPFVSSHPITKKSEPQCTGKTNGGWHSKDNLKDLRAIIRTEWQQGHLAEG</sequence>
<feature type="non-terminal residue" evidence="1">
    <location>
        <position position="117"/>
    </location>
</feature>
<organism evidence="1 2">
    <name type="scientific">Larimichthys crocea</name>
    <name type="common">Large yellow croaker</name>
    <name type="synonym">Pseudosciaena crocea</name>
    <dbReference type="NCBI Taxonomy" id="215358"/>
    <lineage>
        <taxon>Eukaryota</taxon>
        <taxon>Metazoa</taxon>
        <taxon>Chordata</taxon>
        <taxon>Craniata</taxon>
        <taxon>Vertebrata</taxon>
        <taxon>Euteleostomi</taxon>
        <taxon>Actinopterygii</taxon>
        <taxon>Neopterygii</taxon>
        <taxon>Teleostei</taxon>
        <taxon>Neoteleostei</taxon>
        <taxon>Acanthomorphata</taxon>
        <taxon>Eupercaria</taxon>
        <taxon>Sciaenidae</taxon>
        <taxon>Larimichthys</taxon>
    </lineage>
</organism>
<reference evidence="1" key="1">
    <citation type="submission" date="2018-11" db="EMBL/GenBank/DDBJ databases">
        <title>The sequence and de novo assembly of Larimichthys crocea genome using PacBio and Hi-C technologies.</title>
        <authorList>
            <person name="Xu P."/>
            <person name="Chen B."/>
            <person name="Zhou Z."/>
            <person name="Ke Q."/>
            <person name="Wu Y."/>
            <person name="Bai H."/>
            <person name="Pu F."/>
        </authorList>
    </citation>
    <scope>NUCLEOTIDE SEQUENCE</scope>
    <source>
        <tissue evidence="1">Muscle</tissue>
    </source>
</reference>
<protein>
    <submittedName>
        <fullName evidence="1">Uncharacterized protein</fullName>
    </submittedName>
</protein>
<comment type="caution">
    <text evidence="1">The sequence shown here is derived from an EMBL/GenBank/DDBJ whole genome shotgun (WGS) entry which is preliminary data.</text>
</comment>
<name>A0ACD3RHV8_LARCR</name>
<keyword evidence="2" id="KW-1185">Reference proteome</keyword>
<evidence type="ECO:0000313" key="1">
    <source>
        <dbReference type="EMBL" id="TMS18950.1"/>
    </source>
</evidence>
<dbReference type="Proteomes" id="UP000793456">
    <property type="component" value="Chromosome V"/>
</dbReference>
<accession>A0ACD3RHV8</accession>
<evidence type="ECO:0000313" key="2">
    <source>
        <dbReference type="Proteomes" id="UP000793456"/>
    </source>
</evidence>